<dbReference type="AlphaFoldDB" id="A0AAD4BWH7"/>
<evidence type="ECO:0000256" key="4">
    <source>
        <dbReference type="ARBA" id="ARBA00023136"/>
    </source>
</evidence>
<dbReference type="EMBL" id="WHUW01000010">
    <property type="protein sequence ID" value="KAF8441581.1"/>
    <property type="molecule type" value="Genomic_DNA"/>
</dbReference>
<dbReference type="Proteomes" id="UP001194468">
    <property type="component" value="Unassembled WGS sequence"/>
</dbReference>
<comment type="subcellular location">
    <subcellularLocation>
        <location evidence="1">Golgi apparatus membrane</location>
        <topology evidence="1">Peripheral membrane protein</topology>
    </subcellularLocation>
</comment>
<evidence type="ECO:0000259" key="6">
    <source>
        <dbReference type="Pfam" id="PF10392"/>
    </source>
</evidence>
<keyword evidence="4" id="KW-0472">Membrane</keyword>
<dbReference type="PANTHER" id="PTHR13228:SF3">
    <property type="entry name" value="CONSERVED OLIGOMERIC GOLGI COMPLEX SUBUNIT 5"/>
    <property type="match status" value="1"/>
</dbReference>
<feature type="region of interest" description="Disordered" evidence="5">
    <location>
        <begin position="229"/>
        <end position="248"/>
    </location>
</feature>
<keyword evidence="9" id="KW-1185">Reference proteome</keyword>
<organism evidence="8 9">
    <name type="scientific">Boletus edulis BED1</name>
    <dbReference type="NCBI Taxonomy" id="1328754"/>
    <lineage>
        <taxon>Eukaryota</taxon>
        <taxon>Fungi</taxon>
        <taxon>Dikarya</taxon>
        <taxon>Basidiomycota</taxon>
        <taxon>Agaricomycotina</taxon>
        <taxon>Agaricomycetes</taxon>
        <taxon>Agaricomycetidae</taxon>
        <taxon>Boletales</taxon>
        <taxon>Boletineae</taxon>
        <taxon>Boletaceae</taxon>
        <taxon>Boletoideae</taxon>
        <taxon>Boletus</taxon>
    </lineage>
</organism>
<evidence type="ECO:0000256" key="2">
    <source>
        <dbReference type="ARBA" id="ARBA00020974"/>
    </source>
</evidence>
<dbReference type="InterPro" id="IPR049176">
    <property type="entry name" value="COG5_N"/>
</dbReference>
<dbReference type="Pfam" id="PF20649">
    <property type="entry name" value="COG5_C"/>
    <property type="match status" value="1"/>
</dbReference>
<dbReference type="InterPro" id="IPR019465">
    <property type="entry name" value="Cog5"/>
</dbReference>
<dbReference type="InterPro" id="IPR048485">
    <property type="entry name" value="COG5_helical"/>
</dbReference>
<evidence type="ECO:0000256" key="5">
    <source>
        <dbReference type="SAM" id="MobiDB-lite"/>
    </source>
</evidence>
<feature type="domain" description="Conserved oligomeric Golgi complex subunit 5 N-terminal" evidence="6">
    <location>
        <begin position="35"/>
        <end position="178"/>
    </location>
</feature>
<evidence type="ECO:0000256" key="3">
    <source>
        <dbReference type="ARBA" id="ARBA00023034"/>
    </source>
</evidence>
<comment type="caution">
    <text evidence="8">The sequence shown here is derived from an EMBL/GenBank/DDBJ whole genome shotgun (WGS) entry which is preliminary data.</text>
</comment>
<evidence type="ECO:0000259" key="7">
    <source>
        <dbReference type="Pfam" id="PF20649"/>
    </source>
</evidence>
<proteinExistence type="predicted"/>
<name>A0AAD4BWH7_BOLED</name>
<dbReference type="GO" id="GO:0006891">
    <property type="term" value="P:intra-Golgi vesicle-mediated transport"/>
    <property type="evidence" value="ECO:0007669"/>
    <property type="project" value="InterPro"/>
</dbReference>
<reference evidence="8" key="2">
    <citation type="journal article" date="2020" name="Nat. Commun.">
        <title>Large-scale genome sequencing of mycorrhizal fungi provides insights into the early evolution of symbiotic traits.</title>
        <authorList>
            <person name="Miyauchi S."/>
            <person name="Kiss E."/>
            <person name="Kuo A."/>
            <person name="Drula E."/>
            <person name="Kohler A."/>
            <person name="Sanchez-Garcia M."/>
            <person name="Morin E."/>
            <person name="Andreopoulos B."/>
            <person name="Barry K.W."/>
            <person name="Bonito G."/>
            <person name="Buee M."/>
            <person name="Carver A."/>
            <person name="Chen C."/>
            <person name="Cichocki N."/>
            <person name="Clum A."/>
            <person name="Culley D."/>
            <person name="Crous P.W."/>
            <person name="Fauchery L."/>
            <person name="Girlanda M."/>
            <person name="Hayes R.D."/>
            <person name="Keri Z."/>
            <person name="LaButti K."/>
            <person name="Lipzen A."/>
            <person name="Lombard V."/>
            <person name="Magnuson J."/>
            <person name="Maillard F."/>
            <person name="Murat C."/>
            <person name="Nolan M."/>
            <person name="Ohm R.A."/>
            <person name="Pangilinan J."/>
            <person name="Pereira M.F."/>
            <person name="Perotto S."/>
            <person name="Peter M."/>
            <person name="Pfister S."/>
            <person name="Riley R."/>
            <person name="Sitrit Y."/>
            <person name="Stielow J.B."/>
            <person name="Szollosi G."/>
            <person name="Zifcakova L."/>
            <person name="Stursova M."/>
            <person name="Spatafora J.W."/>
            <person name="Tedersoo L."/>
            <person name="Vaario L.M."/>
            <person name="Yamada A."/>
            <person name="Yan M."/>
            <person name="Wang P."/>
            <person name="Xu J."/>
            <person name="Bruns T."/>
            <person name="Baldrian P."/>
            <person name="Vilgalys R."/>
            <person name="Dunand C."/>
            <person name="Henrissat B."/>
            <person name="Grigoriev I.V."/>
            <person name="Hibbett D."/>
            <person name="Nagy L.G."/>
            <person name="Martin F.M."/>
        </authorList>
    </citation>
    <scope>NUCLEOTIDE SEQUENCE</scope>
    <source>
        <strain evidence="8">BED1</strain>
    </source>
</reference>
<keyword evidence="3" id="KW-0333">Golgi apparatus</keyword>
<feature type="domain" description="Conserved oligomeric Golgi complex subunit 5 helical" evidence="7">
    <location>
        <begin position="255"/>
        <end position="455"/>
    </location>
</feature>
<evidence type="ECO:0000256" key="1">
    <source>
        <dbReference type="ARBA" id="ARBA00004395"/>
    </source>
</evidence>
<reference evidence="8" key="1">
    <citation type="submission" date="2019-10" db="EMBL/GenBank/DDBJ databases">
        <authorList>
            <consortium name="DOE Joint Genome Institute"/>
            <person name="Kuo A."/>
            <person name="Miyauchi S."/>
            <person name="Kiss E."/>
            <person name="Drula E."/>
            <person name="Kohler A."/>
            <person name="Sanchez-Garcia M."/>
            <person name="Andreopoulos B."/>
            <person name="Barry K.W."/>
            <person name="Bonito G."/>
            <person name="Buee M."/>
            <person name="Carver A."/>
            <person name="Chen C."/>
            <person name="Cichocki N."/>
            <person name="Clum A."/>
            <person name="Culley D."/>
            <person name="Crous P.W."/>
            <person name="Fauchery L."/>
            <person name="Girlanda M."/>
            <person name="Hayes R."/>
            <person name="Keri Z."/>
            <person name="LaButti K."/>
            <person name="Lipzen A."/>
            <person name="Lombard V."/>
            <person name="Magnuson J."/>
            <person name="Maillard F."/>
            <person name="Morin E."/>
            <person name="Murat C."/>
            <person name="Nolan M."/>
            <person name="Ohm R."/>
            <person name="Pangilinan J."/>
            <person name="Pereira M."/>
            <person name="Perotto S."/>
            <person name="Peter M."/>
            <person name="Riley R."/>
            <person name="Sitrit Y."/>
            <person name="Stielow B."/>
            <person name="Szollosi G."/>
            <person name="Zifcakova L."/>
            <person name="Stursova M."/>
            <person name="Spatafora J.W."/>
            <person name="Tedersoo L."/>
            <person name="Vaario L.-M."/>
            <person name="Yamada A."/>
            <person name="Yan M."/>
            <person name="Wang P."/>
            <person name="Xu J."/>
            <person name="Bruns T."/>
            <person name="Baldrian P."/>
            <person name="Vilgalys R."/>
            <person name="Henrissat B."/>
            <person name="Grigoriev I.V."/>
            <person name="Hibbett D."/>
            <person name="Nagy L.G."/>
            <person name="Martin F.M."/>
        </authorList>
    </citation>
    <scope>NUCLEOTIDE SEQUENCE</scope>
    <source>
        <strain evidence="8">BED1</strain>
    </source>
</reference>
<dbReference type="PANTHER" id="PTHR13228">
    <property type="entry name" value="CONSERVED OLIGOMERIC GOLGI COMPLEX COMPONENT 5"/>
    <property type="match status" value="1"/>
</dbReference>
<evidence type="ECO:0000313" key="9">
    <source>
        <dbReference type="Proteomes" id="UP001194468"/>
    </source>
</evidence>
<protein>
    <recommendedName>
        <fullName evidence="2">Conserved oligomeric Golgi complex subunit 5</fullName>
    </recommendedName>
</protein>
<gene>
    <name evidence="8" type="ORF">L210DRAFT_3612003</name>
</gene>
<evidence type="ECO:0000313" key="8">
    <source>
        <dbReference type="EMBL" id="KAF8441581.1"/>
    </source>
</evidence>
<feature type="compositionally biased region" description="Acidic residues" evidence="5">
    <location>
        <begin position="231"/>
        <end position="240"/>
    </location>
</feature>
<sequence length="865" mass="94518">MTRRVCHKRDVTQHVTHHIVSAPPQTLSSLRVTSSTNFDPNAYANAVLAGEPYPPTSSYHPKPKTALLTQEPAKEDISVAISKLDFGIEDVSKQIKALVTAHHEDLLQHASNASTLSGSLASVRRGLDDVDSSIEKLRQKIRVPYQALQANVARLERIQQANDALRRMGRFGVLVKRLEVQMSELGGNGTGTGGANGGANGAGEYQEEKERTIAKAALTIAELSALLDGPDGADSEDAPPDGESSLSTSANSILLHSVHAATAYTPFITNSRKKVREEMEAMVLQGLMSLDQSLLASSLQTAYNLRTLPTLVAGLVRDLSEAVEERIRNAFDLSRISKEIVAKASQGLLYKSRVRTEPTNVTAPQFAAALWARIESLVEEMAGCCIKVYTLEKVLNLKKDPLSGISFLDEALKSLDKHARDAAKDELTASVGSGFLHQTLSAGYPKLLRLFHEFFASIAVHTDTVYTQSYQSPETILLLRALSTFEALYVSRSSTRMNEAVAHAFSGGSRAPPGTNEGNNIMRTVINELDSARSDPLLVRVVAKSAATSLESVVTRADGLIVFDRSAVSLLGPMTTPQQLLNGQVATCLYCCWTKLDKLMEEHTESVSATIGPSIIKMRSRYDQIVDPLLSAIKKELAGIMARLHRLDLRKTNDPKSGMSGTSLYMKDLVDKLNFVKTGLLSNFAPEIVRPWVPGIVKYVIRMFVMHASIAKPLGECGKLQLTTDMAELEFSLNAFLADGSQSKRSGSLESIGEEYKALRAMRPLLFLENAHLASPERTAGLAPLVVLHHILVRSPLPLPHTLHGWQEAEYVRWVDEHAPEEALSLIDGCISHWEKRDRRGQEDEMGVEYIGLARAVLGSVQRVS</sequence>
<dbReference type="GO" id="GO:0017119">
    <property type="term" value="C:Golgi transport complex"/>
    <property type="evidence" value="ECO:0007669"/>
    <property type="project" value="InterPro"/>
</dbReference>
<dbReference type="GO" id="GO:0000139">
    <property type="term" value="C:Golgi membrane"/>
    <property type="evidence" value="ECO:0007669"/>
    <property type="project" value="UniProtKB-SubCell"/>
</dbReference>
<dbReference type="Pfam" id="PF10392">
    <property type="entry name" value="COG5_N"/>
    <property type="match status" value="1"/>
</dbReference>
<accession>A0AAD4BWH7</accession>